<dbReference type="Proteomes" id="UP000317169">
    <property type="component" value="Unassembled WGS sequence"/>
</dbReference>
<evidence type="ECO:0000313" key="1">
    <source>
        <dbReference type="EMBL" id="TQD36251.1"/>
    </source>
</evidence>
<dbReference type="EMBL" id="VIAR01000011">
    <property type="protein sequence ID" value="TQD36251.1"/>
    <property type="molecule type" value="Genomic_DNA"/>
</dbReference>
<dbReference type="AlphaFoldDB" id="A0A507ZHK0"/>
<dbReference type="RefSeq" id="WP_141422280.1">
    <property type="nucleotide sequence ID" value="NZ_VIAR01000011.1"/>
</dbReference>
<comment type="caution">
    <text evidence="1">The sequence shown here is derived from an EMBL/GenBank/DDBJ whole genome shotgun (WGS) entry which is preliminary data.</text>
</comment>
<dbReference type="InterPro" id="IPR053916">
    <property type="entry name" value="DUF6978"/>
</dbReference>
<accession>A0A507ZHK0</accession>
<protein>
    <submittedName>
        <fullName evidence="1">Uncharacterized protein</fullName>
    </submittedName>
</protein>
<dbReference type="OrthoDB" id="1340876at2"/>
<reference evidence="1 2" key="1">
    <citation type="submission" date="2019-06" db="EMBL/GenBank/DDBJ databases">
        <title>Flavibacter putida gen. nov., sp. nov., a novel marine bacterium of the family Flavobacteriaceae isolated from coastal seawater.</title>
        <authorList>
            <person name="Feng X."/>
        </authorList>
    </citation>
    <scope>NUCLEOTIDE SEQUENCE [LARGE SCALE GENOMIC DNA]</scope>
    <source>
        <strain evidence="1 2">PLHSN227</strain>
    </source>
</reference>
<keyword evidence="2" id="KW-1185">Reference proteome</keyword>
<dbReference type="Pfam" id="PF22398">
    <property type="entry name" value="DUF6978"/>
    <property type="match status" value="1"/>
</dbReference>
<proteinExistence type="predicted"/>
<sequence length="167" mass="19499">MMLTNKQAEYLIKLEKSLVVPDQIIDLRNKTNTIELISYEDSDYSFRLDITSNQKIILKTSIHHMESKSFIGLMRIDFKGTHQNPPQVLDTLPDFLKPYIGKWFEPTEPHLHIYVEGYKPLAWAIPLEDTDFPTKYLNHQSDLNKLIVNFAKEINLKSKINIQQAII</sequence>
<organism evidence="1 2">
    <name type="scientific">Haloflavibacter putidus</name>
    <dbReference type="NCBI Taxonomy" id="2576776"/>
    <lineage>
        <taxon>Bacteria</taxon>
        <taxon>Pseudomonadati</taxon>
        <taxon>Bacteroidota</taxon>
        <taxon>Flavobacteriia</taxon>
        <taxon>Flavobacteriales</taxon>
        <taxon>Flavobacteriaceae</taxon>
        <taxon>Haloflavibacter</taxon>
    </lineage>
</organism>
<evidence type="ECO:0000313" key="2">
    <source>
        <dbReference type="Proteomes" id="UP000317169"/>
    </source>
</evidence>
<gene>
    <name evidence="1" type="ORF">FKR84_10585</name>
</gene>
<name>A0A507ZHK0_9FLAO</name>